<feature type="DNA-binding region" description="H-T-H motif" evidence="6">
    <location>
        <begin position="299"/>
        <end position="318"/>
    </location>
</feature>
<dbReference type="Proteomes" id="UP000252357">
    <property type="component" value="Unassembled WGS sequence"/>
</dbReference>
<evidence type="ECO:0000259" key="8">
    <source>
        <dbReference type="PROSITE" id="PS00716"/>
    </source>
</evidence>
<feature type="region of interest" description="Sigma-70 factor domain-4" evidence="6">
    <location>
        <begin position="273"/>
        <end position="326"/>
    </location>
</feature>
<dbReference type="PANTHER" id="PTHR30603">
    <property type="entry name" value="RNA POLYMERASE SIGMA FACTOR RPO"/>
    <property type="match status" value="1"/>
</dbReference>
<feature type="short sequence motif" description="Interaction with polymerase core subunit RpoC" evidence="6">
    <location>
        <begin position="122"/>
        <end position="125"/>
    </location>
</feature>
<dbReference type="InterPro" id="IPR000943">
    <property type="entry name" value="RNA_pol_sigma70"/>
</dbReference>
<dbReference type="GO" id="GO:0016987">
    <property type="term" value="F:sigma factor activity"/>
    <property type="evidence" value="ECO:0007669"/>
    <property type="project" value="UniProtKB-UniRule"/>
</dbReference>
<dbReference type="NCBIfam" id="TIGR02394">
    <property type="entry name" value="rpoS_proteo"/>
    <property type="match status" value="1"/>
</dbReference>
<keyword evidence="5 6" id="KW-0804">Transcription</keyword>
<evidence type="ECO:0000256" key="6">
    <source>
        <dbReference type="HAMAP-Rule" id="MF_00959"/>
    </source>
</evidence>
<dbReference type="InterPro" id="IPR009042">
    <property type="entry name" value="RNA_pol_sigma70_r1_2"/>
</dbReference>
<comment type="subunit">
    <text evidence="6">Interacts with the RNA polymerase core enzyme.</text>
</comment>
<dbReference type="Pfam" id="PF04545">
    <property type="entry name" value="Sigma70_r4"/>
    <property type="match status" value="1"/>
</dbReference>
<protein>
    <recommendedName>
        <fullName evidence="6">RNA polymerase sigma factor RpoS</fullName>
    </recommendedName>
    <alternativeName>
        <fullName evidence="6">Sigma S</fullName>
    </alternativeName>
    <alternativeName>
        <fullName evidence="6">Sigma-38</fullName>
    </alternativeName>
</protein>
<name>A0A368L7Q7_9BURK</name>
<evidence type="ECO:0000256" key="1">
    <source>
        <dbReference type="ARBA" id="ARBA00022490"/>
    </source>
</evidence>
<dbReference type="InterPro" id="IPR013324">
    <property type="entry name" value="RNA_pol_sigma_r3/r4-like"/>
</dbReference>
<comment type="similarity">
    <text evidence="6">Belongs to the sigma-70 factor family. RpoS subfamily.</text>
</comment>
<dbReference type="Pfam" id="PF00140">
    <property type="entry name" value="Sigma70_r1_2"/>
    <property type="match status" value="1"/>
</dbReference>
<comment type="caution">
    <text evidence="6">Lacks conserved residue(s) required for the propagation of feature annotation.</text>
</comment>
<dbReference type="OrthoDB" id="9809557at2"/>
<evidence type="ECO:0000313" key="9">
    <source>
        <dbReference type="EMBL" id="RCS59541.1"/>
    </source>
</evidence>
<dbReference type="FunFam" id="1.10.601.10:FF:000001">
    <property type="entry name" value="RNA polymerase sigma factor SigA"/>
    <property type="match status" value="1"/>
</dbReference>
<keyword evidence="2 6" id="KW-0805">Transcription regulation</keyword>
<dbReference type="NCBIfam" id="NF004207">
    <property type="entry name" value="PRK05657.1"/>
    <property type="match status" value="1"/>
</dbReference>
<evidence type="ECO:0000256" key="2">
    <source>
        <dbReference type="ARBA" id="ARBA00023015"/>
    </source>
</evidence>
<evidence type="ECO:0000256" key="5">
    <source>
        <dbReference type="ARBA" id="ARBA00023163"/>
    </source>
</evidence>
<evidence type="ECO:0000256" key="3">
    <source>
        <dbReference type="ARBA" id="ARBA00023082"/>
    </source>
</evidence>
<dbReference type="PANTHER" id="PTHR30603:SF67">
    <property type="entry name" value="RNA POLYMERASE SIGMA FACTOR RPOS"/>
    <property type="match status" value="1"/>
</dbReference>
<evidence type="ECO:0000259" key="7">
    <source>
        <dbReference type="PROSITE" id="PS00715"/>
    </source>
</evidence>
<dbReference type="SUPFAM" id="SSF88659">
    <property type="entry name" value="Sigma3 and sigma4 domains of RNA polymerase sigma factors"/>
    <property type="match status" value="2"/>
</dbReference>
<dbReference type="InterPro" id="IPR007624">
    <property type="entry name" value="RNA_pol_sigma70_r3"/>
</dbReference>
<dbReference type="Gene3D" id="1.10.601.10">
    <property type="entry name" value="RNA Polymerase Primary Sigma Factor"/>
    <property type="match status" value="1"/>
</dbReference>
<gene>
    <name evidence="6" type="primary">rpoS</name>
    <name evidence="9" type="ORF">DU000_02115</name>
</gene>
<keyword evidence="3 6" id="KW-0731">Sigma factor</keyword>
<dbReference type="PROSITE" id="PS00716">
    <property type="entry name" value="SIGMA70_2"/>
    <property type="match status" value="1"/>
</dbReference>
<comment type="subcellular location">
    <subcellularLocation>
        <location evidence="6">Cytoplasm</location>
    </subcellularLocation>
</comment>
<dbReference type="GO" id="GO:0005737">
    <property type="term" value="C:cytoplasm"/>
    <property type="evidence" value="ECO:0007669"/>
    <property type="project" value="UniProtKB-SubCell"/>
</dbReference>
<accession>A0A368L7Q7</accession>
<evidence type="ECO:0000256" key="4">
    <source>
        <dbReference type="ARBA" id="ARBA00023125"/>
    </source>
</evidence>
<dbReference type="GO" id="GO:0006352">
    <property type="term" value="P:DNA-templated transcription initiation"/>
    <property type="evidence" value="ECO:0007669"/>
    <property type="project" value="UniProtKB-UniRule"/>
</dbReference>
<dbReference type="InterPro" id="IPR012761">
    <property type="entry name" value="RNA_pol_sigma_RpoS"/>
</dbReference>
<evidence type="ECO:0000313" key="10">
    <source>
        <dbReference type="Proteomes" id="UP000252357"/>
    </source>
</evidence>
<keyword evidence="4 6" id="KW-0238">DNA-binding</keyword>
<keyword evidence="10" id="KW-1185">Reference proteome</keyword>
<proteinExistence type="inferred from homology"/>
<dbReference type="HAMAP" id="MF_00959">
    <property type="entry name" value="Sigma70_RpoS"/>
    <property type="match status" value="1"/>
</dbReference>
<dbReference type="InterPro" id="IPR050239">
    <property type="entry name" value="Sigma-70_RNA_pol_init_factors"/>
</dbReference>
<feature type="region of interest" description="Sigma-70 factor domain-1" evidence="6">
    <location>
        <begin position="60"/>
        <end position="93"/>
    </location>
</feature>
<dbReference type="CDD" id="cd06171">
    <property type="entry name" value="Sigma70_r4"/>
    <property type="match status" value="1"/>
</dbReference>
<feature type="region of interest" description="Sigma-70 factor domain-2" evidence="6">
    <location>
        <begin position="98"/>
        <end position="168"/>
    </location>
</feature>
<dbReference type="Pfam" id="PF04539">
    <property type="entry name" value="Sigma70_r3"/>
    <property type="match status" value="1"/>
</dbReference>
<keyword evidence="1 6" id="KW-0963">Cytoplasm</keyword>
<comment type="caution">
    <text evidence="9">The sequence shown here is derived from an EMBL/GenBank/DDBJ whole genome shotgun (WGS) entry which is preliminary data.</text>
</comment>
<comment type="function">
    <text evidence="6">Sigma factors are initiation factors that promote the attachment of RNA polymerase to specific initiation sites and are then released. This sigma factor is the master transcriptional regulator of the stationary phase and the general stress response.</text>
</comment>
<dbReference type="InterPro" id="IPR007627">
    <property type="entry name" value="RNA_pol_sigma70_r2"/>
</dbReference>
<dbReference type="InterPro" id="IPR007630">
    <property type="entry name" value="RNA_pol_sigma70_r4"/>
</dbReference>
<feature type="domain" description="RNA polymerase sigma-70" evidence="8">
    <location>
        <begin position="298"/>
        <end position="324"/>
    </location>
</feature>
<dbReference type="InterPro" id="IPR013325">
    <property type="entry name" value="RNA_pol_sigma_r2"/>
</dbReference>
<dbReference type="GO" id="GO:0003677">
    <property type="term" value="F:DNA binding"/>
    <property type="evidence" value="ECO:0007669"/>
    <property type="project" value="UniProtKB-UniRule"/>
</dbReference>
<dbReference type="EMBL" id="QPGB01000001">
    <property type="protein sequence ID" value="RCS59541.1"/>
    <property type="molecule type" value="Genomic_DNA"/>
</dbReference>
<dbReference type="NCBIfam" id="TIGR02937">
    <property type="entry name" value="sigma70-ECF"/>
    <property type="match status" value="1"/>
</dbReference>
<organism evidence="9 10">
    <name type="scientific">Parvibium lacunae</name>
    <dbReference type="NCBI Taxonomy" id="1888893"/>
    <lineage>
        <taxon>Bacteria</taxon>
        <taxon>Pseudomonadati</taxon>
        <taxon>Pseudomonadota</taxon>
        <taxon>Betaproteobacteria</taxon>
        <taxon>Burkholderiales</taxon>
        <taxon>Alcaligenaceae</taxon>
        <taxon>Parvibium</taxon>
    </lineage>
</organism>
<dbReference type="InterPro" id="IPR014284">
    <property type="entry name" value="RNA_pol_sigma-70_dom"/>
</dbReference>
<dbReference type="AlphaFoldDB" id="A0A368L7Q7"/>
<dbReference type="InterPro" id="IPR036388">
    <property type="entry name" value="WH-like_DNA-bd_sf"/>
</dbReference>
<dbReference type="Gene3D" id="1.10.10.10">
    <property type="entry name" value="Winged helix-like DNA-binding domain superfamily/Winged helix DNA-binding domain"/>
    <property type="match status" value="2"/>
</dbReference>
<dbReference type="PRINTS" id="PR00046">
    <property type="entry name" value="SIGMA70FCT"/>
</dbReference>
<dbReference type="Pfam" id="PF04542">
    <property type="entry name" value="Sigma70_r2"/>
    <property type="match status" value="1"/>
</dbReference>
<sequence>MNHSNLEAAEPQDDFSAAVDNQEGDYAEPLEIDLDAAEGLTGSPAAGEQLHALAEEMAVDTTQHYLQEIGAKPLLTAEQEKTYTQAVKRGDFNARQKMIEHNLRLVVSIAKHYLNRGVSLLDLIEEGNLGLIHALEKFDPDRGFRFSTYATWWIRQSIERAIINQSRTIRLPVHVVRELNQVLRAKRHLETHLLPEKGQHNADARLEDIAELVQRPADEVAELLALGENTTSLDTPLDADPGSSLVDLIADESGHSPENTVTQQELNGLASGWLEKLSDKQRYVVQRRFGLNNFDIATLEELADELTLTRERVRQIQQEALVKLKKQLISKGVGRDAVL</sequence>
<dbReference type="SUPFAM" id="SSF88946">
    <property type="entry name" value="Sigma2 domain of RNA polymerase sigma factors"/>
    <property type="match status" value="1"/>
</dbReference>
<dbReference type="RefSeq" id="WP_114401691.1">
    <property type="nucleotide sequence ID" value="NZ_QPGB01000001.1"/>
</dbReference>
<feature type="domain" description="RNA polymerase sigma-70" evidence="7">
    <location>
        <begin position="122"/>
        <end position="135"/>
    </location>
</feature>
<reference evidence="9 10" key="1">
    <citation type="journal article" date="2018" name="Int. J. Syst. Evol. Microbiol.">
        <title>Parvibium lacunae gen. nov., sp. nov., a new member of the family Alcaligenaceae isolated from a freshwater pond.</title>
        <authorList>
            <person name="Chen W.M."/>
            <person name="Xie P.B."/>
            <person name="Hsu M.Y."/>
            <person name="Sheu S.Y."/>
        </authorList>
    </citation>
    <scope>NUCLEOTIDE SEQUENCE [LARGE SCALE GENOMIC DNA]</scope>
    <source>
        <strain evidence="9 10">KMB9</strain>
    </source>
</reference>
<dbReference type="PROSITE" id="PS00715">
    <property type="entry name" value="SIGMA70_1"/>
    <property type="match status" value="1"/>
</dbReference>